<accession>A0A1J1LG59</accession>
<feature type="transmembrane region" description="Helical" evidence="1">
    <location>
        <begin position="261"/>
        <end position="281"/>
    </location>
</feature>
<dbReference type="InterPro" id="IPR032176">
    <property type="entry name" value="DUF5009"/>
</dbReference>
<dbReference type="AlphaFoldDB" id="A0A1J1LG59"/>
<feature type="transmembrane region" description="Helical" evidence="1">
    <location>
        <begin position="317"/>
        <end position="336"/>
    </location>
</feature>
<dbReference type="PANTHER" id="PTHR31061">
    <property type="entry name" value="LD22376P"/>
    <property type="match status" value="1"/>
</dbReference>
<feature type="transmembrane region" description="Helical" evidence="1">
    <location>
        <begin position="132"/>
        <end position="150"/>
    </location>
</feature>
<evidence type="ECO:0000313" key="4">
    <source>
        <dbReference type="Proteomes" id="UP000184315"/>
    </source>
</evidence>
<feature type="transmembrane region" description="Helical" evidence="1">
    <location>
        <begin position="379"/>
        <end position="399"/>
    </location>
</feature>
<evidence type="ECO:0000259" key="2">
    <source>
        <dbReference type="Pfam" id="PF16401"/>
    </source>
</evidence>
<feature type="transmembrane region" description="Helical" evidence="1">
    <location>
        <begin position="293"/>
        <end position="311"/>
    </location>
</feature>
<gene>
    <name evidence="3" type="ORF">PL9214290151</name>
</gene>
<dbReference type="RefSeq" id="WP_072717569.1">
    <property type="nucleotide sequence ID" value="NZ_LN889782.1"/>
</dbReference>
<name>A0A1J1LG59_9CYAN</name>
<feature type="transmembrane region" description="Helical" evidence="1">
    <location>
        <begin position="195"/>
        <end position="213"/>
    </location>
</feature>
<dbReference type="Proteomes" id="UP000184315">
    <property type="component" value="Unassembled WGS sequence"/>
</dbReference>
<evidence type="ECO:0000256" key="1">
    <source>
        <dbReference type="SAM" id="Phobius"/>
    </source>
</evidence>
<dbReference type="OrthoDB" id="9811314at2"/>
<feature type="domain" description="DUF5009" evidence="2">
    <location>
        <begin position="13"/>
        <end position="274"/>
    </location>
</feature>
<feature type="transmembrane region" description="Helical" evidence="1">
    <location>
        <begin position="220"/>
        <end position="241"/>
    </location>
</feature>
<dbReference type="PANTHER" id="PTHR31061:SF24">
    <property type="entry name" value="LD22376P"/>
    <property type="match status" value="1"/>
</dbReference>
<feature type="transmembrane region" description="Helical" evidence="1">
    <location>
        <begin position="420"/>
        <end position="438"/>
    </location>
</feature>
<feature type="transmembrane region" description="Helical" evidence="1">
    <location>
        <begin position="102"/>
        <end position="120"/>
    </location>
</feature>
<reference evidence="4" key="1">
    <citation type="submission" date="2015-10" db="EMBL/GenBank/DDBJ databases">
        <authorList>
            <person name="Regsiter A."/>
            <person name="william w."/>
        </authorList>
    </citation>
    <scope>NUCLEOTIDE SEQUENCE [LARGE SCALE GENOMIC DNA]</scope>
</reference>
<sequence length="479" mass="54468">MQLANSPSTKTKRVDALDALRGLAVLAMVLSGVIPFNGTLPAWMYHAQFPPPTHQFNPKIAGLTWVDLVFPIFIFSLGTAIPIALSRRLSQGWTNLEISLGIIKRGFLLGTFAIVLQHFRPTVINPEPSSEKWQLALMGFGILFLMFVQLPRVIPKWINLAVNLMGWGAAIAILTQIQYPYNAKFPEFSLYRSDIILWVLTNIVVFTSFIWLFTRNHPQFRVGLMGVLFALILSKSAGGWMSNLLSISPIPWLYRFEYLKYLFIAIPGTIIGDKIVIYTQIEDGYMPKTWNRFRLGGIVILMLLMIFNLVIGLQSRLLPQTTGISVILLIISYFLLKNPSHPLEQLLNQMYQWGLYGLILGLAFEPYQGGIKKDPTTMSYFFITLAITIFLLMILTIFIDSFHQTLWFQLFIDTGKNPMIGYLAFANLLWPILELQGWTPKIEALTNTPILGFLRGLSYTLIIALFVSLCTRLKLFWKT</sequence>
<proteinExistence type="predicted"/>
<dbReference type="Pfam" id="PF16401">
    <property type="entry name" value="DUF5009"/>
    <property type="match status" value="1"/>
</dbReference>
<dbReference type="EMBL" id="CZDF01000132">
    <property type="protein sequence ID" value="CUR30561.1"/>
    <property type="molecule type" value="Genomic_DNA"/>
</dbReference>
<feature type="transmembrane region" description="Helical" evidence="1">
    <location>
        <begin position="20"/>
        <end position="40"/>
    </location>
</feature>
<keyword evidence="4" id="KW-1185">Reference proteome</keyword>
<organism evidence="3 4">
    <name type="scientific">Planktothrix tepida PCC 9214</name>
    <dbReference type="NCBI Taxonomy" id="671072"/>
    <lineage>
        <taxon>Bacteria</taxon>
        <taxon>Bacillati</taxon>
        <taxon>Cyanobacteriota</taxon>
        <taxon>Cyanophyceae</taxon>
        <taxon>Oscillatoriophycideae</taxon>
        <taxon>Oscillatoriales</taxon>
        <taxon>Microcoleaceae</taxon>
        <taxon>Planktothrix</taxon>
    </lineage>
</organism>
<feature type="transmembrane region" description="Helical" evidence="1">
    <location>
        <begin position="60"/>
        <end position="81"/>
    </location>
</feature>
<keyword evidence="1" id="KW-1133">Transmembrane helix</keyword>
<feature type="transmembrane region" description="Helical" evidence="1">
    <location>
        <begin position="450"/>
        <end position="470"/>
    </location>
</feature>
<keyword evidence="1" id="KW-0472">Membrane</keyword>
<dbReference type="STRING" id="671072.PL9214290151"/>
<feature type="transmembrane region" description="Helical" evidence="1">
    <location>
        <begin position="157"/>
        <end position="175"/>
    </location>
</feature>
<evidence type="ECO:0000313" key="3">
    <source>
        <dbReference type="EMBL" id="CUR30561.1"/>
    </source>
</evidence>
<protein>
    <recommendedName>
        <fullName evidence="2">DUF5009 domain-containing protein</fullName>
    </recommendedName>
</protein>
<keyword evidence="1" id="KW-0812">Transmembrane</keyword>